<feature type="compositionally biased region" description="Polar residues" evidence="1">
    <location>
        <begin position="56"/>
        <end position="66"/>
    </location>
</feature>
<feature type="region of interest" description="Disordered" evidence="1">
    <location>
        <begin position="593"/>
        <end position="646"/>
    </location>
</feature>
<dbReference type="EMBL" id="GEEE01022682">
    <property type="protein sequence ID" value="JAP40543.1"/>
    <property type="molecule type" value="Transcribed_RNA"/>
</dbReference>
<sequence>MYATSKLIIPPKISRDSPYVPKIRICLRPSPSLDKHCEMGTSLGSDQVLREDSSHSDNGGEQQNRSVYCDDQRLPTVEDRPSKAPGKEKSSQLDFNKLEGSRSSRKRKSLASFDNIDLERRDSILTKISLKNLINKENFEALPLESKRKLIQLLPIYDRVRPPPGINLGDEAGEVVKPSNCDGNAGDGDTAASVSLLWVHPTALNNEFLSKALQDYSARQLNGEFAPRQNGRSGLRKTVGNRSRYPGLPVSPIVAAATATISAATNTSSSFQNGTPKPAPVSTPLSPPPSVNSFVATANTTVVTNLTRDETDTLFGASAGIDQAWESVPKAGSANLLPGLRNNDLDLVETAVRPDRNLSTDIKPPTLPSSTAVAGTIASSVRGAGNRKGTNGVKKHLTKGQLKRPGKTETEEKGQPADTGVIQRITTRLSRKRKASAPAAVASIFSVVCETKDEAVFSTSTSSSPSRPGALLLPSKLFRIDTRQRRRFASTTTVPCNRPASLADDELDDEDAEEVDDQNEGPCNATQSPSTTTTTTTSEGYSPVELENRKLSFSPVDTAAGATAACVVSGKGNSSRIDWPIKLSANAVVTPSRRLNSCQDTKTPVFSTPRGSTSSKSTKDREASVGGKSELGSSQPSTLEMPPPRQTKTLASVREKLRAKRMLLENQRSSPHPPLGSLTPNPGLSHTGNFYSSPFYRQPLTSPSTVSSSCLSSSQLTALNIDAQFSSQPPTQQSTSLSKFAPPLTSVASALDSLDNLSQNMASSLDLFTSKTVVLPQQQHQLSSQPQQLSQQQQTSDTGFPQSVSAPATPHHERQTDRMFAPRSTISTPAGSRSLSSQASPIPTSQSAPSINSKVVQLFSSLRQARVVLAPSCSVSNSSRSSDVEVSATPACASFTELEVSAPLTVSTNGAETGSCEDTGTAGCAGQSCSGAKPNPTVLCAPPSKTSPLQPAVTTTTAPPANGTATTRAFFVDGNNLSETLALLQSMNPQATVTQQQFLLIPSSDRSFMYLWRTPLSGCLKSVQQPMQHQLHQQVQQPQIKVESIELPVNAGPHCVVSSSANVLPEVTAKVDSSGRQTVVSYPSLVQTKHQQPSVDIVDGRRSSLTLPLILPATQPPTPLSSSSRGLVSDLPIASQPQLKPSVTTAVVPHAPPEPSPGYREILPSPIEGKTLITTSRPAPGTACSSTGLVMQSSTRLPQLAPNDQRRVGLFYQQQQQHHFDVIPGPPPRQTQQQQQQPGTSGTTTTTFILNTSGGTPVSLVERNIVISSNHLRGLPAGVTAFPVSFQPAASVPPPLPHGQQSAAITSTSRLVAQPLQPKENLH</sequence>
<feature type="region of interest" description="Disordered" evidence="1">
    <location>
        <begin position="778"/>
        <end position="849"/>
    </location>
</feature>
<feature type="region of interest" description="Disordered" evidence="1">
    <location>
        <begin position="266"/>
        <end position="288"/>
    </location>
</feature>
<name>A0A0X3NM36_SCHSO</name>
<feature type="region of interest" description="Disordered" evidence="1">
    <location>
        <begin position="382"/>
        <end position="418"/>
    </location>
</feature>
<protein>
    <submittedName>
        <fullName evidence="3">Putative Polycomb group protein ASXL2</fullName>
    </submittedName>
</protein>
<feature type="region of interest" description="Disordered" evidence="1">
    <location>
        <begin position="488"/>
        <end position="543"/>
    </location>
</feature>
<dbReference type="Pfam" id="PF13919">
    <property type="entry name" value="ASXH"/>
    <property type="match status" value="1"/>
</dbReference>
<feature type="compositionally biased region" description="Polar residues" evidence="1">
    <location>
        <begin position="795"/>
        <end position="806"/>
    </location>
</feature>
<gene>
    <name evidence="3" type="primary">ASXL2</name>
    <name evidence="3" type="ORF">TR116220</name>
</gene>
<evidence type="ECO:0000256" key="1">
    <source>
        <dbReference type="SAM" id="MobiDB-lite"/>
    </source>
</evidence>
<proteinExistence type="predicted"/>
<feature type="compositionally biased region" description="Polar residues" evidence="1">
    <location>
        <begin position="593"/>
        <end position="616"/>
    </location>
</feature>
<feature type="domain" description="ASX DEUBAD" evidence="2">
    <location>
        <begin position="106"/>
        <end position="229"/>
    </location>
</feature>
<dbReference type="InterPro" id="IPR028020">
    <property type="entry name" value="ASX_DEUBAD_dom"/>
</dbReference>
<feature type="region of interest" description="Disordered" evidence="1">
    <location>
        <begin position="665"/>
        <end position="690"/>
    </location>
</feature>
<evidence type="ECO:0000313" key="3">
    <source>
        <dbReference type="EMBL" id="JAP40543.1"/>
    </source>
</evidence>
<feature type="compositionally biased region" description="Pro residues" evidence="1">
    <location>
        <begin position="277"/>
        <end position="288"/>
    </location>
</feature>
<feature type="compositionally biased region" description="Low complexity" evidence="1">
    <location>
        <begin position="1230"/>
        <end position="1247"/>
    </location>
</feature>
<feature type="compositionally biased region" description="Basic residues" evidence="1">
    <location>
        <begin position="393"/>
        <end position="405"/>
    </location>
</feature>
<feature type="compositionally biased region" description="Polar residues" evidence="1">
    <location>
        <begin position="824"/>
        <end position="849"/>
    </location>
</feature>
<organism evidence="3">
    <name type="scientific">Schistocephalus solidus</name>
    <name type="common">Tapeworm</name>
    <dbReference type="NCBI Taxonomy" id="70667"/>
    <lineage>
        <taxon>Eukaryota</taxon>
        <taxon>Metazoa</taxon>
        <taxon>Spiralia</taxon>
        <taxon>Lophotrochozoa</taxon>
        <taxon>Platyhelminthes</taxon>
        <taxon>Cestoda</taxon>
        <taxon>Eucestoda</taxon>
        <taxon>Diphyllobothriidea</taxon>
        <taxon>Diphyllobothriidae</taxon>
        <taxon>Schistocephalus</taxon>
    </lineage>
</organism>
<feature type="region of interest" description="Disordered" evidence="1">
    <location>
        <begin position="48"/>
        <end position="106"/>
    </location>
</feature>
<feature type="compositionally biased region" description="Basic and acidic residues" evidence="1">
    <location>
        <begin position="406"/>
        <end position="415"/>
    </location>
</feature>
<reference evidence="3" key="1">
    <citation type="submission" date="2016-01" db="EMBL/GenBank/DDBJ databases">
        <title>Reference transcriptome for the parasite Schistocephalus solidus: insights into the molecular evolution of parasitism.</title>
        <authorList>
            <person name="Hebert F.O."/>
            <person name="Grambauer S."/>
            <person name="Barber I."/>
            <person name="Landry C.R."/>
            <person name="Aubin-Horth N."/>
        </authorList>
    </citation>
    <scope>NUCLEOTIDE SEQUENCE</scope>
</reference>
<feature type="compositionally biased region" description="Polar residues" evidence="1">
    <location>
        <begin position="678"/>
        <end position="690"/>
    </location>
</feature>
<feature type="compositionally biased region" description="Basic and acidic residues" evidence="1">
    <location>
        <begin position="68"/>
        <end position="102"/>
    </location>
</feature>
<feature type="compositionally biased region" description="Acidic residues" evidence="1">
    <location>
        <begin position="503"/>
        <end position="519"/>
    </location>
</feature>
<evidence type="ECO:0000259" key="2">
    <source>
        <dbReference type="Pfam" id="PF13919"/>
    </source>
</evidence>
<feature type="compositionally biased region" description="Low complexity" evidence="1">
    <location>
        <begin position="778"/>
        <end position="794"/>
    </location>
</feature>
<feature type="region of interest" description="Disordered" evidence="1">
    <location>
        <begin position="1220"/>
        <end position="1254"/>
    </location>
</feature>
<accession>A0A0X3NM36</accession>